<dbReference type="PATRIC" id="fig|216946.3.peg.144"/>
<sequence length="276" mass="31067">MKIAIVIDSASGIKNLKDYSDLFLVPLMISKENGEQIADDEHFSSEEFYKLNESQLLKTSQSIPGVMLNKWDQLLCDYDKIVCILISKGLSGQYNTFKMFSSEDKYKNKVYIVDTNGVSILLKRQVDFIQKAIKNGLSIEKIIHDVEEISKNLIGYIIPKKLDQLVRGGRISKAAAGLAKILKITPILKYDGTIDKEGKTRTFKKAVSTALDLLKKTYSNELPLDIAYSKSNIETIDLVKSLIDDKGFNVGIWEELPNIITCHTGLETFAFIPNLY</sequence>
<protein>
    <submittedName>
        <fullName evidence="2">DegV family protein</fullName>
    </submittedName>
</protein>
<dbReference type="PROSITE" id="PS51482">
    <property type="entry name" value="DEGV"/>
    <property type="match status" value="1"/>
</dbReference>
<dbReference type="Pfam" id="PF02645">
    <property type="entry name" value="DegV"/>
    <property type="match status" value="1"/>
</dbReference>
<organism evidence="2 3">
    <name type="scientific">Spiroplasma turonicum</name>
    <dbReference type="NCBI Taxonomy" id="216946"/>
    <lineage>
        <taxon>Bacteria</taxon>
        <taxon>Bacillati</taxon>
        <taxon>Mycoplasmatota</taxon>
        <taxon>Mollicutes</taxon>
        <taxon>Entomoplasmatales</taxon>
        <taxon>Spiroplasmataceae</taxon>
        <taxon>Spiroplasma</taxon>
    </lineage>
</organism>
<evidence type="ECO:0000313" key="3">
    <source>
        <dbReference type="Proteomes" id="UP000067243"/>
    </source>
</evidence>
<name>A0A0K1P646_9MOLU</name>
<dbReference type="EMBL" id="CP012328">
    <property type="protein sequence ID" value="AKU79392.1"/>
    <property type="molecule type" value="Genomic_DNA"/>
</dbReference>
<accession>A0A0K1P646</accession>
<dbReference type="OrthoDB" id="388177at2"/>
<dbReference type="InterPro" id="IPR043168">
    <property type="entry name" value="DegV_C"/>
</dbReference>
<dbReference type="SUPFAM" id="SSF82549">
    <property type="entry name" value="DAK1/DegV-like"/>
    <property type="match status" value="1"/>
</dbReference>
<dbReference type="GO" id="GO:0008289">
    <property type="term" value="F:lipid binding"/>
    <property type="evidence" value="ECO:0007669"/>
    <property type="project" value="UniProtKB-KW"/>
</dbReference>
<proteinExistence type="predicted"/>
<dbReference type="STRING" id="216946.STURO_v1c01440"/>
<dbReference type="KEGG" id="stur:STURON_00146"/>
<keyword evidence="3" id="KW-1185">Reference proteome</keyword>
<evidence type="ECO:0000313" key="2">
    <source>
        <dbReference type="EMBL" id="AKU79392.1"/>
    </source>
</evidence>
<dbReference type="PANTHER" id="PTHR33434">
    <property type="entry name" value="DEGV DOMAIN-CONTAINING PROTEIN DR_1986-RELATED"/>
    <property type="match status" value="1"/>
</dbReference>
<gene>
    <name evidence="2" type="primary">degV</name>
    <name evidence="2" type="ORF">STURON_00146</name>
</gene>
<dbReference type="InterPro" id="IPR003797">
    <property type="entry name" value="DegV"/>
</dbReference>
<reference evidence="2 3" key="1">
    <citation type="journal article" date="2015" name="Genome Announc.">
        <title>Complete Genome Sequence of Spiroplasma turonicum Strain Tab4cT, a Parasite of a Horse Fly, Haematopota sp. (Diptera: Tabanidae).</title>
        <authorList>
            <person name="Davis R.E."/>
            <person name="Shao J."/>
            <person name="Zhao Y."/>
            <person name="Gasparich G.E."/>
            <person name="Gaynor B.J."/>
            <person name="Donofrio N."/>
        </authorList>
    </citation>
    <scope>NUCLEOTIDE SEQUENCE [LARGE SCALE GENOMIC DNA]</scope>
    <source>
        <strain evidence="2 3">Tab4c</strain>
    </source>
</reference>
<dbReference type="InterPro" id="IPR050270">
    <property type="entry name" value="DegV_domain_contain"/>
</dbReference>
<dbReference type="AlphaFoldDB" id="A0A0K1P646"/>
<dbReference type="RefSeq" id="WP_075047998.1">
    <property type="nucleotide sequence ID" value="NZ_CP012328.1"/>
</dbReference>
<keyword evidence="1" id="KW-0446">Lipid-binding</keyword>
<dbReference type="Gene3D" id="3.30.1180.10">
    <property type="match status" value="1"/>
</dbReference>
<dbReference type="Proteomes" id="UP000067243">
    <property type="component" value="Chromosome"/>
</dbReference>
<dbReference type="NCBIfam" id="TIGR00762">
    <property type="entry name" value="DegV"/>
    <property type="match status" value="1"/>
</dbReference>
<evidence type="ECO:0000256" key="1">
    <source>
        <dbReference type="ARBA" id="ARBA00023121"/>
    </source>
</evidence>
<dbReference type="PANTHER" id="PTHR33434:SF2">
    <property type="entry name" value="FATTY ACID-BINDING PROTEIN TM_1468"/>
    <property type="match status" value="1"/>
</dbReference>
<dbReference type="Gene3D" id="3.40.50.10170">
    <property type="match status" value="1"/>
</dbReference>